<dbReference type="RefSeq" id="WP_243262851.1">
    <property type="nucleotide sequence ID" value="NZ_CP085144.1"/>
</dbReference>
<name>A0ABY3ZIL9_9RHOB</name>
<gene>
    <name evidence="1" type="ORF">DSM109990_01306</name>
</gene>
<evidence type="ECO:0000313" key="2">
    <source>
        <dbReference type="Proteomes" id="UP000831019"/>
    </source>
</evidence>
<dbReference type="EMBL" id="CP085144">
    <property type="protein sequence ID" value="UOA14500.1"/>
    <property type="molecule type" value="Genomic_DNA"/>
</dbReference>
<reference evidence="2" key="1">
    <citation type="journal article" date="2022" name="Microorganisms">
        <title>Beyond the ABCs#Discovery of Three New Plasmid Types in Rhodobacterales (RepQ, RepY, RepW).</title>
        <authorList>
            <person name="Freese H.M."/>
            <person name="Ringel V."/>
            <person name="Overmann J."/>
            <person name="Petersen J."/>
        </authorList>
    </citation>
    <scope>NUCLEOTIDE SEQUENCE [LARGE SCALE GENOMIC DNA]</scope>
    <source>
        <strain evidence="2">DSM 109990</strain>
    </source>
</reference>
<proteinExistence type="predicted"/>
<accession>A0ABY3ZIL9</accession>
<evidence type="ECO:0000313" key="1">
    <source>
        <dbReference type="EMBL" id="UOA14500.1"/>
    </source>
</evidence>
<keyword evidence="2" id="KW-1185">Reference proteome</keyword>
<sequence>MTTARREGENVIVTIPVEEVHELRVALQPCPCKSTKSHTTTQLRERFVKGLGMAVSPKKSTAAPSDQSGS</sequence>
<protein>
    <submittedName>
        <fullName evidence="1">Uncharacterized protein</fullName>
    </submittedName>
</protein>
<organism evidence="1 2">
    <name type="scientific">Sulfitobacter dubius</name>
    <dbReference type="NCBI Taxonomy" id="218673"/>
    <lineage>
        <taxon>Bacteria</taxon>
        <taxon>Pseudomonadati</taxon>
        <taxon>Pseudomonadota</taxon>
        <taxon>Alphaproteobacteria</taxon>
        <taxon>Rhodobacterales</taxon>
        <taxon>Roseobacteraceae</taxon>
        <taxon>Sulfitobacter</taxon>
    </lineage>
</organism>
<dbReference type="Proteomes" id="UP000831019">
    <property type="component" value="Chromosome"/>
</dbReference>